<accession>A0A6G7LV77</accession>
<evidence type="ECO:0000256" key="1">
    <source>
        <dbReference type="SAM" id="Phobius"/>
    </source>
</evidence>
<dbReference type="InterPro" id="IPR032307">
    <property type="entry name" value="PepSY_TM-like_2"/>
</dbReference>
<dbReference type="EMBL" id="CP045857">
    <property type="protein sequence ID" value="QIJ05697.1"/>
    <property type="molecule type" value="Genomic_DNA"/>
</dbReference>
<proteinExistence type="predicted"/>
<dbReference type="PANTHER" id="PTHR40115">
    <property type="entry name" value="INNER MEMBRANE PROTEIN WITH PEPSY TM HELIX"/>
    <property type="match status" value="1"/>
</dbReference>
<feature type="transmembrane region" description="Helical" evidence="1">
    <location>
        <begin position="136"/>
        <end position="158"/>
    </location>
</feature>
<keyword evidence="1" id="KW-0812">Transmembrane</keyword>
<dbReference type="KEGG" id="schk:GII14_17115"/>
<evidence type="ECO:0000313" key="3">
    <source>
        <dbReference type="Proteomes" id="UP000502117"/>
    </source>
</evidence>
<dbReference type="AlphaFoldDB" id="A0A6G7LV77"/>
<sequence>MMLSNTLRKRIRLLHRDLGYLCIGMTLVYAISGIAVNHINDWNPNYQITQSESRVEGLSPSLGNNDIQSLLRRHFSLQDKIRSGYRASADEYQVFLKDGSLLSANLVSGTVSAEMVNNRPLLQALNYLHLNHARDAWTWIADIYAAILLFLALSALVMLRSSNVMKSRKTWLTLTGILLPLLFILLR</sequence>
<protein>
    <recommendedName>
        <fullName evidence="4">Peptidase</fullName>
    </recommendedName>
</protein>
<reference evidence="2 3" key="1">
    <citation type="submission" date="2019-11" db="EMBL/GenBank/DDBJ databases">
        <title>Complete Genome Sequence of Shewanella chilikensis Strain DC57, Isolated from Corroded Seal Rings at a floating production facility in Australia.</title>
        <authorList>
            <person name="Salgar-Chaparro S.J."/>
            <person name="Castillo-Villamizar G.A."/>
            <person name="Poehlein A."/>
            <person name="Daniel R."/>
            <person name="Machuca L."/>
        </authorList>
    </citation>
    <scope>NUCLEOTIDE SEQUENCE [LARGE SCALE GENOMIC DNA]</scope>
    <source>
        <strain evidence="2 3">DC57</strain>
    </source>
</reference>
<dbReference type="Pfam" id="PF16357">
    <property type="entry name" value="PepSY_TM_like_2"/>
    <property type="match status" value="1"/>
</dbReference>
<dbReference type="PANTHER" id="PTHR40115:SF1">
    <property type="entry name" value="INNER MEMBRANE PROTEIN WITH PEPSY TM HELIX"/>
    <property type="match status" value="1"/>
</dbReference>
<feature type="transmembrane region" description="Helical" evidence="1">
    <location>
        <begin position="20"/>
        <end position="39"/>
    </location>
</feature>
<name>A0A6G7LV77_9GAMM</name>
<dbReference type="Proteomes" id="UP000502117">
    <property type="component" value="Chromosome"/>
</dbReference>
<evidence type="ECO:0000313" key="2">
    <source>
        <dbReference type="EMBL" id="QIJ05697.1"/>
    </source>
</evidence>
<keyword evidence="1" id="KW-0472">Membrane</keyword>
<organism evidence="2 3">
    <name type="scientific">Shewanella chilikensis</name>
    <dbReference type="NCBI Taxonomy" id="558541"/>
    <lineage>
        <taxon>Bacteria</taxon>
        <taxon>Pseudomonadati</taxon>
        <taxon>Pseudomonadota</taxon>
        <taxon>Gammaproteobacteria</taxon>
        <taxon>Alteromonadales</taxon>
        <taxon>Shewanellaceae</taxon>
        <taxon>Shewanella</taxon>
    </lineage>
</organism>
<keyword evidence="1" id="KW-1133">Transmembrane helix</keyword>
<feature type="transmembrane region" description="Helical" evidence="1">
    <location>
        <begin position="170"/>
        <end position="186"/>
    </location>
</feature>
<gene>
    <name evidence="2" type="ORF">GII14_17115</name>
</gene>
<evidence type="ECO:0008006" key="4">
    <source>
        <dbReference type="Google" id="ProtNLM"/>
    </source>
</evidence>